<reference evidence="2 3" key="1">
    <citation type="submission" date="2016-08" db="EMBL/GenBank/DDBJ databases">
        <authorList>
            <person name="Loux V."/>
            <person name="Rue O."/>
        </authorList>
    </citation>
    <scope>NUCLEOTIDE SEQUENCE [LARGE SCALE GENOMIC DNA]</scope>
    <source>
        <strain evidence="2 3">AFSSA_08CEB44bac</strain>
    </source>
</reference>
<keyword evidence="1" id="KW-0812">Transmembrane</keyword>
<comment type="caution">
    <text evidence="2">The sequence shown here is derived from an EMBL/GenBank/DDBJ whole genome shotgun (WGS) entry which is preliminary data.</text>
</comment>
<dbReference type="AlphaFoldDB" id="A0AAX2CKV5"/>
<gene>
    <name evidence="2" type="ORF">BCB44BAC_03421</name>
</gene>
<dbReference type="Proteomes" id="UP000242164">
    <property type="component" value="Unassembled WGS sequence"/>
</dbReference>
<dbReference type="Pfam" id="PF06898">
    <property type="entry name" value="YqfD"/>
    <property type="match status" value="1"/>
</dbReference>
<feature type="transmembrane region" description="Helical" evidence="1">
    <location>
        <begin position="90"/>
        <end position="110"/>
    </location>
</feature>
<dbReference type="InterPro" id="IPR010690">
    <property type="entry name" value="YqfD"/>
</dbReference>
<keyword evidence="1" id="KW-1133">Transmembrane helix</keyword>
<name>A0AAX2CKV5_9BACI</name>
<sequence length="399" mass="46531">MKNQWFTKWLGYVKVRIEGRGVERFVNECVRRNLVVWDVKKIADETLVFCMLLRDIKKIREIYRKHECKLYFIGRYGAPFWNKRLIKNSGFLIGFLVFFFGMIALSNMVWKIEVTGAKPETEYILMKELDKMGIKKGRLQFQMPSVEEIQRHLTDKINAITWAGLDVQGTTYHFKIVEKNEPKKEKERQPQNLVAKKGAIITRTFVEVGKPVVMKNDYVKKGQLLVSGIFGNEENPTIVSAKGIVYGETWYESNVTVPLKTTFQVYTGNSYNEHFLRLGSAKIKIWGFQHDKYRKSQNENIKHDVKLLGFTLPISYEKEIVREEEEANREYTEREALKVAKEMAEKELKKKLDEHAMIVSDKILHKKVEGEQLKVALHYTVIENIAEPQPISESDIQGD</sequence>
<keyword evidence="1" id="KW-0472">Membrane</keyword>
<evidence type="ECO:0000313" key="2">
    <source>
        <dbReference type="EMBL" id="SCM01050.1"/>
    </source>
</evidence>
<dbReference type="GeneID" id="33898278"/>
<protein>
    <submittedName>
        <fullName evidence="2">Stage IV sporulation YqfD</fullName>
    </submittedName>
</protein>
<organism evidence="2 3">
    <name type="scientific">Bacillus cytotoxicus</name>
    <dbReference type="NCBI Taxonomy" id="580165"/>
    <lineage>
        <taxon>Bacteria</taxon>
        <taxon>Bacillati</taxon>
        <taxon>Bacillota</taxon>
        <taxon>Bacilli</taxon>
        <taxon>Bacillales</taxon>
        <taxon>Bacillaceae</taxon>
        <taxon>Bacillus</taxon>
        <taxon>Bacillus cereus group</taxon>
    </lineage>
</organism>
<dbReference type="EMBL" id="FMIK01000047">
    <property type="protein sequence ID" value="SCM01050.1"/>
    <property type="molecule type" value="Genomic_DNA"/>
</dbReference>
<accession>A0AAX2CKV5</accession>
<dbReference type="PIRSF" id="PIRSF029895">
    <property type="entry name" value="SpoIV"/>
    <property type="match status" value="1"/>
</dbReference>
<evidence type="ECO:0000256" key="1">
    <source>
        <dbReference type="SAM" id="Phobius"/>
    </source>
</evidence>
<proteinExistence type="predicted"/>
<dbReference type="RefSeq" id="WP_012095495.1">
    <property type="nucleotide sequence ID" value="NZ_CP024096.1"/>
</dbReference>
<dbReference type="NCBIfam" id="TIGR02876">
    <property type="entry name" value="spore_yqfD"/>
    <property type="match status" value="1"/>
</dbReference>
<evidence type="ECO:0000313" key="3">
    <source>
        <dbReference type="Proteomes" id="UP000242164"/>
    </source>
</evidence>